<dbReference type="Proteomes" id="UP000266723">
    <property type="component" value="Unassembled WGS sequence"/>
</dbReference>
<feature type="region of interest" description="Disordered" evidence="1">
    <location>
        <begin position="15"/>
        <end position="43"/>
    </location>
</feature>
<feature type="compositionally biased region" description="Polar residues" evidence="1">
    <location>
        <begin position="79"/>
        <end position="90"/>
    </location>
</feature>
<feature type="region of interest" description="Disordered" evidence="1">
    <location>
        <begin position="206"/>
        <end position="228"/>
    </location>
</feature>
<accession>A0ABQ7E077</accession>
<keyword evidence="3" id="KW-1185">Reference proteome</keyword>
<feature type="compositionally biased region" description="Basic and acidic residues" evidence="1">
    <location>
        <begin position="348"/>
        <end position="357"/>
    </location>
</feature>
<organism evidence="2 3">
    <name type="scientific">Brassica cretica</name>
    <name type="common">Mustard</name>
    <dbReference type="NCBI Taxonomy" id="69181"/>
    <lineage>
        <taxon>Eukaryota</taxon>
        <taxon>Viridiplantae</taxon>
        <taxon>Streptophyta</taxon>
        <taxon>Embryophyta</taxon>
        <taxon>Tracheophyta</taxon>
        <taxon>Spermatophyta</taxon>
        <taxon>Magnoliopsida</taxon>
        <taxon>eudicotyledons</taxon>
        <taxon>Gunneridae</taxon>
        <taxon>Pentapetalae</taxon>
        <taxon>rosids</taxon>
        <taxon>malvids</taxon>
        <taxon>Brassicales</taxon>
        <taxon>Brassicaceae</taxon>
        <taxon>Brassiceae</taxon>
        <taxon>Brassica</taxon>
    </lineage>
</organism>
<feature type="region of interest" description="Disordered" evidence="1">
    <location>
        <begin position="67"/>
        <end position="92"/>
    </location>
</feature>
<comment type="caution">
    <text evidence="2">The sequence shown here is derived from an EMBL/GenBank/DDBJ whole genome shotgun (WGS) entry which is preliminary data.</text>
</comment>
<feature type="region of interest" description="Disordered" evidence="1">
    <location>
        <begin position="250"/>
        <end position="357"/>
    </location>
</feature>
<gene>
    <name evidence="2" type="ORF">DY000_02021833</name>
</gene>
<evidence type="ECO:0000256" key="1">
    <source>
        <dbReference type="SAM" id="MobiDB-lite"/>
    </source>
</evidence>
<sequence length="357" mass="40204">MKRLLQVPGSFPRVPGSRLQLPGSCPRVRVPPPGSDFRLPGRMVSPASEEMEIFLNIRKTALTRRDPLKSKRKRWQYPKSKTSKFTNYQGGRTHYDYPSPSSYHSVELSTDHLVCPRNEEPDEYPLARASRASHPGGTPVRGGADELDQVSRDPRSWPTLTKSGTTTMARPQKIKMGMRHKAGMGMRKPQEHMAYIRCKSTGKYREQSKSCFSRRGKQRKPGTWVITPTPAPSKPVLVVVLPRKAEYGLSEKQNISGSQGTPGPYESPRSKEETQGSPNDFGSQGLRKNLRVPIWPQGLKEKIEARTPVQPRAHRGNYNFKELPGSKHRSPDPNLRVPTRPQRPNTIFEKRADPCAA</sequence>
<feature type="compositionally biased region" description="Polar residues" evidence="1">
    <location>
        <begin position="251"/>
        <end position="261"/>
    </location>
</feature>
<protein>
    <submittedName>
        <fullName evidence="2">Uncharacterized protein</fullName>
    </submittedName>
</protein>
<proteinExistence type="predicted"/>
<feature type="region of interest" description="Disordered" evidence="1">
    <location>
        <begin position="128"/>
        <end position="164"/>
    </location>
</feature>
<reference evidence="2 3" key="1">
    <citation type="journal article" date="2020" name="BMC Genomics">
        <title>Intraspecific diversification of the crop wild relative Brassica cretica Lam. using demographic model selection.</title>
        <authorList>
            <person name="Kioukis A."/>
            <person name="Michalopoulou V.A."/>
            <person name="Briers L."/>
            <person name="Pirintsos S."/>
            <person name="Studholme D.J."/>
            <person name="Pavlidis P."/>
            <person name="Sarris P.F."/>
        </authorList>
    </citation>
    <scope>NUCLEOTIDE SEQUENCE [LARGE SCALE GENOMIC DNA]</scope>
    <source>
        <strain evidence="3">cv. PFS-1207/04</strain>
    </source>
</reference>
<dbReference type="EMBL" id="QGKV02000299">
    <property type="protein sequence ID" value="KAF3590487.1"/>
    <property type="molecule type" value="Genomic_DNA"/>
</dbReference>
<name>A0ABQ7E077_BRACR</name>
<evidence type="ECO:0000313" key="2">
    <source>
        <dbReference type="EMBL" id="KAF3590487.1"/>
    </source>
</evidence>
<evidence type="ECO:0000313" key="3">
    <source>
        <dbReference type="Proteomes" id="UP000266723"/>
    </source>
</evidence>